<dbReference type="PANTHER" id="PTHR33055">
    <property type="entry name" value="TRANSPOSASE FOR INSERTION SEQUENCE ELEMENT IS1111A"/>
    <property type="match status" value="1"/>
</dbReference>
<dbReference type="InterPro" id="IPR047650">
    <property type="entry name" value="Transpos_IS110"/>
</dbReference>
<dbReference type="PANTHER" id="PTHR33055:SF13">
    <property type="entry name" value="TRANSPOSASE"/>
    <property type="match status" value="1"/>
</dbReference>
<evidence type="ECO:0000313" key="3">
    <source>
        <dbReference type="EMBL" id="EGI16504.1"/>
    </source>
</evidence>
<gene>
    <name evidence="3" type="ORF">ECIG_00007</name>
</gene>
<dbReference type="InterPro" id="IPR003346">
    <property type="entry name" value="Transposase_20"/>
</dbReference>
<proteinExistence type="predicted"/>
<dbReference type="Pfam" id="PF01548">
    <property type="entry name" value="DEDD_Tnp_IS110"/>
    <property type="match status" value="1"/>
</dbReference>
<dbReference type="Proteomes" id="UP000004710">
    <property type="component" value="Unassembled WGS sequence"/>
</dbReference>
<dbReference type="GO" id="GO:0004803">
    <property type="term" value="F:transposase activity"/>
    <property type="evidence" value="ECO:0007669"/>
    <property type="project" value="InterPro"/>
</dbReference>
<evidence type="ECO:0000313" key="4">
    <source>
        <dbReference type="Proteomes" id="UP000004710"/>
    </source>
</evidence>
<evidence type="ECO:0000259" key="1">
    <source>
        <dbReference type="Pfam" id="PF01548"/>
    </source>
</evidence>
<feature type="domain" description="Transposase IS116/IS110/IS902 C-terminal" evidence="2">
    <location>
        <begin position="196"/>
        <end position="279"/>
    </location>
</feature>
<evidence type="ECO:0000259" key="2">
    <source>
        <dbReference type="Pfam" id="PF02371"/>
    </source>
</evidence>
<reference evidence="3 4" key="1">
    <citation type="submission" date="2010-01" db="EMBL/GenBank/DDBJ databases">
        <title>The Genome Sequence of Escherichia coli M605.</title>
        <authorList>
            <consortium name="The Broad Institute Genome Sequencing Platform"/>
            <consortium name="The Broad Institute Genome Sequencing Center for Infectious Disease"/>
            <person name="Feldgarden M."/>
            <person name="Gordon D.M."/>
            <person name="Johnson J.R."/>
            <person name="Johnston B.D."/>
            <person name="Young S."/>
            <person name="Zeng Q."/>
            <person name="Koehrsen M."/>
            <person name="Alvarado L."/>
            <person name="Berlin A.M."/>
            <person name="Borenstein D."/>
            <person name="Chapman S.B."/>
            <person name="Chen Z."/>
            <person name="Engels R."/>
            <person name="Freedman E."/>
            <person name="Gellesch M."/>
            <person name="Goldberg J."/>
            <person name="Griggs A."/>
            <person name="Gujja S."/>
            <person name="Heilman E.R."/>
            <person name="Heiman D.I."/>
            <person name="Hepburn T.A."/>
            <person name="Howarth C."/>
            <person name="Jen D."/>
            <person name="Larson L."/>
            <person name="Lewis B."/>
            <person name="Mehta T."/>
            <person name="Park D."/>
            <person name="Pearson M."/>
            <person name="Richards J."/>
            <person name="Roberts A."/>
            <person name="Saif S."/>
            <person name="Shea T.D."/>
            <person name="Shenoy N."/>
            <person name="Sisk P."/>
            <person name="Stolte C."/>
            <person name="Sykes S.N."/>
            <person name="Walk T."/>
            <person name="White J."/>
            <person name="Yandava C."/>
            <person name="Haas B."/>
            <person name="Henn M.R."/>
            <person name="Nusbaum C."/>
            <person name="Birren B."/>
        </authorList>
    </citation>
    <scope>NUCLEOTIDE SEQUENCE [LARGE SCALE GENOMIC DNA]</scope>
    <source>
        <strain evidence="3 4">M605</strain>
    </source>
</reference>
<dbReference type="GO" id="GO:0006313">
    <property type="term" value="P:DNA transposition"/>
    <property type="evidence" value="ECO:0007669"/>
    <property type="project" value="InterPro"/>
</dbReference>
<dbReference type="NCBIfam" id="NF033542">
    <property type="entry name" value="transpos_IS110"/>
    <property type="match status" value="1"/>
</dbReference>
<sequence>MSEEVQVAVGIDVSRDTLDIRLDSVVFDCSVSNDDAGFSALRNQLSQYAVSLILLEATGGYENPVVCYLQSCGYDVCVINPRQARDFARAMGYLAKSDSIDALLLAQLAAVINVRPDRARFVKSLSDRKRQALGQMITRRRQIVGMISTERRRRATASKYGVSSIQQVTEFLLFQLKQVDSDISAHVSEHFSDIAALLTSVPGVGAATSGMLIGAVPELGKLNRRQISALIGVAPFNRDSGQLRGYRRIWGGRSDVRNCLYMATLSAVRFNPALRAFYERLTASGKPRKVALTACMRKLLTLLNCIARDGVPFDSSRGLPCE</sequence>
<dbReference type="InterPro" id="IPR002525">
    <property type="entry name" value="Transp_IS110-like_N"/>
</dbReference>
<dbReference type="AlphaFoldDB" id="F4SUQ8"/>
<feature type="domain" description="Transposase IS110-like N-terminal" evidence="1">
    <location>
        <begin position="9"/>
        <end position="153"/>
    </location>
</feature>
<accession>F4SUQ8</accession>
<protein>
    <submittedName>
        <fullName evidence="3">Transposase</fullName>
    </submittedName>
</protein>
<dbReference type="GO" id="GO:0003677">
    <property type="term" value="F:DNA binding"/>
    <property type="evidence" value="ECO:0007669"/>
    <property type="project" value="InterPro"/>
</dbReference>
<name>F4SUQ8_ECOLX</name>
<dbReference type="Pfam" id="PF02371">
    <property type="entry name" value="Transposase_20"/>
    <property type="match status" value="1"/>
</dbReference>
<dbReference type="RefSeq" id="WP_001288309.1">
    <property type="nucleotide sequence ID" value="NZ_GL883901.1"/>
</dbReference>
<dbReference type="HOGENOM" id="CLU_036902_5_1_6"/>
<dbReference type="EMBL" id="GL883901">
    <property type="protein sequence ID" value="EGI16504.1"/>
    <property type="molecule type" value="Genomic_DNA"/>
</dbReference>
<organism evidence="3 4">
    <name type="scientific">Escherichia coli M605</name>
    <dbReference type="NCBI Taxonomy" id="656417"/>
    <lineage>
        <taxon>Bacteria</taxon>
        <taxon>Pseudomonadati</taxon>
        <taxon>Pseudomonadota</taxon>
        <taxon>Gammaproteobacteria</taxon>
        <taxon>Enterobacterales</taxon>
        <taxon>Enterobacteriaceae</taxon>
        <taxon>Escherichia</taxon>
    </lineage>
</organism>